<feature type="region of interest" description="Disordered" evidence="12">
    <location>
        <begin position="366"/>
        <end position="414"/>
    </location>
</feature>
<evidence type="ECO:0000256" key="7">
    <source>
        <dbReference type="ARBA" id="ARBA00022958"/>
    </source>
</evidence>
<keyword evidence="10 13" id="KW-0472">Membrane</keyword>
<feature type="transmembrane region" description="Helical" evidence="13">
    <location>
        <begin position="130"/>
        <end position="157"/>
    </location>
</feature>
<accession>A0A915JUJ1</accession>
<evidence type="ECO:0000313" key="15">
    <source>
        <dbReference type="Proteomes" id="UP000887565"/>
    </source>
</evidence>
<evidence type="ECO:0000256" key="5">
    <source>
        <dbReference type="ARBA" id="ARBA00022692"/>
    </source>
</evidence>
<keyword evidence="3" id="KW-0813">Transport</keyword>
<feature type="transmembrane region" description="Helical" evidence="13">
    <location>
        <begin position="100"/>
        <end position="118"/>
    </location>
</feature>
<proteinExistence type="inferred from homology"/>
<dbReference type="GO" id="GO:0030322">
    <property type="term" value="P:stabilization of membrane potential"/>
    <property type="evidence" value="ECO:0007669"/>
    <property type="project" value="TreeGrafter"/>
</dbReference>
<evidence type="ECO:0000256" key="9">
    <source>
        <dbReference type="ARBA" id="ARBA00023065"/>
    </source>
</evidence>
<keyword evidence="15" id="KW-1185">Reference proteome</keyword>
<keyword evidence="9" id="KW-0406">Ion transport</keyword>
<sequence length="414" mass="46369">MKAAPGYGHSTPATFGGKSFCMLYALAGIPLTLVMFQSIGERLNTIVRAVLKNVKRCFGKRPQVSQTNLILVTSTAGTVVITAGAYAFHRSEGWNYWDSLYYCFITLTTIGFGDYVALQKNGALQENPNYVVFTLIFILFGLTVISAAMNLLVLRFLTMNTADEKRDEQEAQIAAAKSLMKCDSSRSLMSRISNSFYDSRRKQRETRSMGRENDAFMQTCNTDDALCTCACYDFGSGLRARKLPKYMVTRSPGQIEHLVHDNDNIRRIKLTPPTARASTIAENYAFPTSPIIVNVEKPSDFSSSERNYLSLNDRNRRKLAADGDDVRTESWPSTIDDEFRKRSLRLIKRRSNNSTLLPKNDLHVHTIGQDYCSPSTSSSDYGRGMTYDDDGDISPVKRIIADSGSSSVNRRDNR</sequence>
<dbReference type="SUPFAM" id="SSF81324">
    <property type="entry name" value="Voltage-gated potassium channels"/>
    <property type="match status" value="1"/>
</dbReference>
<dbReference type="Gene3D" id="1.10.287.70">
    <property type="match status" value="1"/>
</dbReference>
<name>A0A915JUJ1_ROMCU</name>
<evidence type="ECO:0000256" key="13">
    <source>
        <dbReference type="SAM" id="Phobius"/>
    </source>
</evidence>
<feature type="transmembrane region" description="Helical" evidence="13">
    <location>
        <begin position="69"/>
        <end position="88"/>
    </location>
</feature>
<feature type="domain" description="Potassium channel" evidence="14">
    <location>
        <begin position="6"/>
        <end position="43"/>
    </location>
</feature>
<keyword evidence="5 13" id="KW-0812">Transmembrane</keyword>
<feature type="domain" description="Potassium channel" evidence="14">
    <location>
        <begin position="79"/>
        <end position="153"/>
    </location>
</feature>
<evidence type="ECO:0000259" key="14">
    <source>
        <dbReference type="Pfam" id="PF07885"/>
    </source>
</evidence>
<comment type="similarity">
    <text evidence="2">Belongs to the two pore domain potassium channel (TC 1.A.1.8) family.</text>
</comment>
<dbReference type="InterPro" id="IPR003092">
    <property type="entry name" value="2pore_dom_K_chnl_TASK"/>
</dbReference>
<evidence type="ECO:0000256" key="8">
    <source>
        <dbReference type="ARBA" id="ARBA00022989"/>
    </source>
</evidence>
<keyword evidence="11" id="KW-0407">Ion channel</keyword>
<dbReference type="InterPro" id="IPR003280">
    <property type="entry name" value="2pore_dom_K_chnl"/>
</dbReference>
<dbReference type="AlphaFoldDB" id="A0A915JUJ1"/>
<evidence type="ECO:0000256" key="10">
    <source>
        <dbReference type="ARBA" id="ARBA00023136"/>
    </source>
</evidence>
<dbReference type="Proteomes" id="UP000887565">
    <property type="component" value="Unplaced"/>
</dbReference>
<dbReference type="PANTHER" id="PTHR11003:SF291">
    <property type="entry name" value="IP11374P"/>
    <property type="match status" value="1"/>
</dbReference>
<keyword evidence="6" id="KW-0631">Potassium channel</keyword>
<keyword evidence="7" id="KW-0630">Potassium</keyword>
<dbReference type="GO" id="GO:0022841">
    <property type="term" value="F:potassium ion leak channel activity"/>
    <property type="evidence" value="ECO:0007669"/>
    <property type="project" value="TreeGrafter"/>
</dbReference>
<feature type="transmembrane region" description="Helical" evidence="13">
    <location>
        <begin position="21"/>
        <end position="39"/>
    </location>
</feature>
<comment type="subcellular location">
    <subcellularLocation>
        <location evidence="1">Membrane</location>
        <topology evidence="1">Multi-pass membrane protein</topology>
    </subcellularLocation>
</comment>
<dbReference type="GO" id="GO:0015271">
    <property type="term" value="F:outward rectifier potassium channel activity"/>
    <property type="evidence" value="ECO:0007669"/>
    <property type="project" value="TreeGrafter"/>
</dbReference>
<protein>
    <submittedName>
        <fullName evidence="16">Potassium channel domain-containing protein</fullName>
    </submittedName>
</protein>
<keyword evidence="8 13" id="KW-1133">Transmembrane helix</keyword>
<dbReference type="GO" id="GO:0005886">
    <property type="term" value="C:plasma membrane"/>
    <property type="evidence" value="ECO:0007669"/>
    <property type="project" value="TreeGrafter"/>
</dbReference>
<dbReference type="WBParaSite" id="nRc.2.0.1.t30030-RA">
    <property type="protein sequence ID" value="nRc.2.0.1.t30030-RA"/>
    <property type="gene ID" value="nRc.2.0.1.g30030"/>
</dbReference>
<dbReference type="InterPro" id="IPR013099">
    <property type="entry name" value="K_chnl_dom"/>
</dbReference>
<evidence type="ECO:0000256" key="6">
    <source>
        <dbReference type="ARBA" id="ARBA00022826"/>
    </source>
</evidence>
<evidence type="ECO:0000256" key="11">
    <source>
        <dbReference type="ARBA" id="ARBA00023303"/>
    </source>
</evidence>
<evidence type="ECO:0000313" key="16">
    <source>
        <dbReference type="WBParaSite" id="nRc.2.0.1.t30030-RA"/>
    </source>
</evidence>
<evidence type="ECO:0000256" key="2">
    <source>
        <dbReference type="ARBA" id="ARBA00006666"/>
    </source>
</evidence>
<evidence type="ECO:0000256" key="3">
    <source>
        <dbReference type="ARBA" id="ARBA00022448"/>
    </source>
</evidence>
<organism evidence="15 16">
    <name type="scientific">Romanomermis culicivorax</name>
    <name type="common">Nematode worm</name>
    <dbReference type="NCBI Taxonomy" id="13658"/>
    <lineage>
        <taxon>Eukaryota</taxon>
        <taxon>Metazoa</taxon>
        <taxon>Ecdysozoa</taxon>
        <taxon>Nematoda</taxon>
        <taxon>Enoplea</taxon>
        <taxon>Dorylaimia</taxon>
        <taxon>Mermithida</taxon>
        <taxon>Mermithoidea</taxon>
        <taxon>Mermithidae</taxon>
        <taxon>Romanomermis</taxon>
    </lineage>
</organism>
<keyword evidence="4" id="KW-0633">Potassium transport</keyword>
<evidence type="ECO:0000256" key="1">
    <source>
        <dbReference type="ARBA" id="ARBA00004141"/>
    </source>
</evidence>
<dbReference type="PRINTS" id="PR01095">
    <property type="entry name" value="TASKCHANNEL"/>
</dbReference>
<dbReference type="PANTHER" id="PTHR11003">
    <property type="entry name" value="POTASSIUM CHANNEL, SUBFAMILY K"/>
    <property type="match status" value="1"/>
</dbReference>
<evidence type="ECO:0000256" key="4">
    <source>
        <dbReference type="ARBA" id="ARBA00022538"/>
    </source>
</evidence>
<reference evidence="16" key="1">
    <citation type="submission" date="2022-11" db="UniProtKB">
        <authorList>
            <consortium name="WormBaseParasite"/>
        </authorList>
    </citation>
    <scope>IDENTIFICATION</scope>
</reference>
<dbReference type="OMA" id="FILIWIM"/>
<evidence type="ECO:0000256" key="12">
    <source>
        <dbReference type="SAM" id="MobiDB-lite"/>
    </source>
</evidence>
<dbReference type="Pfam" id="PF07885">
    <property type="entry name" value="Ion_trans_2"/>
    <property type="match status" value="2"/>
</dbReference>